<protein>
    <submittedName>
        <fullName evidence="1">Uncharacterized protein</fullName>
    </submittedName>
</protein>
<accession>A0A4U7B5F5</accession>
<name>A0A4U7B5F5_9PEZI</name>
<proteinExistence type="predicted"/>
<dbReference type="EMBL" id="PTQR01000050">
    <property type="protein sequence ID" value="TKX24006.1"/>
    <property type="molecule type" value="Genomic_DNA"/>
</dbReference>
<sequence>MHGQDHHLAIKYHTIDRRAVKSLHIFSFHPEAAYYNKLQDIAHVLDILWNLVVAMCGFDANTTYFQHKSAGASTTTNSTNGTPVSICMKLITEARGGAIADDDIPQSV</sequence>
<reference evidence="1 2" key="1">
    <citation type="submission" date="2018-02" db="EMBL/GenBank/DDBJ databases">
        <title>Draft genome sequences of Elsinoe sp., causing black scab on jojoba.</title>
        <authorList>
            <person name="Stodart B."/>
            <person name="Jeffress S."/>
            <person name="Ash G."/>
            <person name="Arun Chinnappa K."/>
        </authorList>
    </citation>
    <scope>NUCLEOTIDE SEQUENCE [LARGE SCALE GENOMIC DNA]</scope>
    <source>
        <strain evidence="1 2">Hillstone_2</strain>
    </source>
</reference>
<gene>
    <name evidence="1" type="ORF">C1H76_3944</name>
</gene>
<comment type="caution">
    <text evidence="1">The sequence shown here is derived from an EMBL/GenBank/DDBJ whole genome shotgun (WGS) entry which is preliminary data.</text>
</comment>
<organism evidence="1 2">
    <name type="scientific">Elsinoe australis</name>
    <dbReference type="NCBI Taxonomy" id="40998"/>
    <lineage>
        <taxon>Eukaryota</taxon>
        <taxon>Fungi</taxon>
        <taxon>Dikarya</taxon>
        <taxon>Ascomycota</taxon>
        <taxon>Pezizomycotina</taxon>
        <taxon>Dothideomycetes</taxon>
        <taxon>Dothideomycetidae</taxon>
        <taxon>Myriangiales</taxon>
        <taxon>Elsinoaceae</taxon>
        <taxon>Elsinoe</taxon>
    </lineage>
</organism>
<evidence type="ECO:0000313" key="2">
    <source>
        <dbReference type="Proteomes" id="UP000308133"/>
    </source>
</evidence>
<evidence type="ECO:0000313" key="1">
    <source>
        <dbReference type="EMBL" id="TKX24006.1"/>
    </source>
</evidence>
<dbReference type="Proteomes" id="UP000308133">
    <property type="component" value="Unassembled WGS sequence"/>
</dbReference>
<dbReference type="AlphaFoldDB" id="A0A4U7B5F5"/>